<dbReference type="Proteomes" id="UP000308489">
    <property type="component" value="Chromosome 1"/>
</dbReference>
<dbReference type="PROSITE" id="PS51786">
    <property type="entry name" value="LON_PROTEOLYTIC"/>
    <property type="match status" value="1"/>
</dbReference>
<dbReference type="Pfam" id="PF20436">
    <property type="entry name" value="LonB_AAA-LID"/>
    <property type="match status" value="1"/>
</dbReference>
<dbReference type="EC" id="3.4.21.53" evidence="2"/>
<dbReference type="EMBL" id="LR590481">
    <property type="protein sequence ID" value="VTQ85789.1"/>
    <property type="molecule type" value="Genomic_DNA"/>
</dbReference>
<dbReference type="InterPro" id="IPR041699">
    <property type="entry name" value="AAA_32"/>
</dbReference>
<dbReference type="Pfam" id="PF20437">
    <property type="entry name" value="LonC_helical"/>
    <property type="match status" value="1"/>
</dbReference>
<dbReference type="Pfam" id="PF13654">
    <property type="entry name" value="AAA_32"/>
    <property type="match status" value="1"/>
</dbReference>
<dbReference type="InterPro" id="IPR046844">
    <property type="entry name" value="Lon-like_helical"/>
</dbReference>
<dbReference type="Gene3D" id="3.30.230.10">
    <property type="match status" value="1"/>
</dbReference>
<dbReference type="InterPro" id="IPR020568">
    <property type="entry name" value="Ribosomal_Su5_D2-typ_SF"/>
</dbReference>
<accession>A0A4U9R3Z8</accession>
<comment type="similarity">
    <text evidence="2">Belongs to the peptidase S16 family.</text>
</comment>
<dbReference type="InterPro" id="IPR014721">
    <property type="entry name" value="Ribsml_uS5_D2-typ_fold_subgr"/>
</dbReference>
<evidence type="ECO:0000256" key="3">
    <source>
        <dbReference type="SAM" id="Coils"/>
    </source>
</evidence>
<dbReference type="InterPro" id="IPR027417">
    <property type="entry name" value="P-loop_NTPase"/>
</dbReference>
<dbReference type="Gene3D" id="3.40.50.300">
    <property type="entry name" value="P-loop containing nucleotide triphosphate hydrolases"/>
    <property type="match status" value="2"/>
</dbReference>
<dbReference type="GO" id="GO:0006508">
    <property type="term" value="P:proteolysis"/>
    <property type="evidence" value="ECO:0007669"/>
    <property type="project" value="UniProtKB-KW"/>
</dbReference>
<sequence length="799" mass="90905">MNNSIKEISYKNLIINFKIPDFKITKEIPPFRGIIGQEQAERSLDMGLQINKKEYNIYISGHSGTGKTSYIINKIENYAKTIKSPLDWCYVFNFEDENTPSALSFPSGEGKQFKLGMENLIDYLYREAPICFSSNTYEQDKNNIISKYEKQILDITDKLNSIARNMDLLIKEDSEEGFVFVPIKDGKELVNEEYNKLNNEEKNNISNNAAELRLISIDTIKQTKILERNMENEILKLDNKMAEKLLGKKFNILKDKYSKNKKVLQYLDHVKDDLIENIQEFLEDNLEKVFIDKESDNARLLENILDHSVLKRYEVNVLVSNNPLNGAPVIFEDSCDYHSLFGKIEYENKMGNLVTDFTHIKAGNIHRANGGFLIINAQDLLNNLDSYEYLKRVLKNEKITIENTRGSLEILPIVSLKTEEIPLNLKIIIIGSELLYSILLNHDEDFEKLFKIKAEFDSELENNEKNIYEILGYINNYVDANDFHHIEKSGIIELLTYGARLAENKNYITSSIGKLLDIIDIANFFAKKDKKEIIEKKHIIEALKENIEMHSITKYKILKMYKENRYLLNTKGSLVGEINGLCVINLGDIEIGMAHKITATTYAGRKGIINIEREAKMSGNIYNKSVMILSGFIGKMLGGDTHLSFNASIVFEQLYSGIEGDSASCAELIALLSSLSNIPIKQNIAITGSINQKGEVQPIGGVNEKIEGFFDICNLNKMNGSNGVIIPKLNVEDLILKDEVLQAIKDGLFHIYPVDTIEDCLSVLCDEDLITSSDESLISLIKQRALSKLNKFNTLLNYK</sequence>
<dbReference type="InterPro" id="IPR027065">
    <property type="entry name" value="Lon_Prtase"/>
</dbReference>
<evidence type="ECO:0000256" key="2">
    <source>
        <dbReference type="PROSITE-ProRule" id="PRU01122"/>
    </source>
</evidence>
<feature type="coiled-coil region" evidence="3">
    <location>
        <begin position="191"/>
        <end position="240"/>
    </location>
</feature>
<organism evidence="5 6">
    <name type="scientific">Hathewaya histolytica</name>
    <name type="common">Clostridium histolyticum</name>
    <dbReference type="NCBI Taxonomy" id="1498"/>
    <lineage>
        <taxon>Bacteria</taxon>
        <taxon>Bacillati</taxon>
        <taxon>Bacillota</taxon>
        <taxon>Clostridia</taxon>
        <taxon>Eubacteriales</taxon>
        <taxon>Clostridiaceae</taxon>
        <taxon>Hathewaya</taxon>
    </lineage>
</organism>
<dbReference type="GO" id="GO:0005524">
    <property type="term" value="F:ATP binding"/>
    <property type="evidence" value="ECO:0007669"/>
    <property type="project" value="InterPro"/>
</dbReference>
<dbReference type="PANTHER" id="PTHR10046">
    <property type="entry name" value="ATP DEPENDENT LON PROTEASE FAMILY MEMBER"/>
    <property type="match status" value="1"/>
</dbReference>
<feature type="active site" evidence="2">
    <location>
        <position position="705"/>
    </location>
</feature>
<evidence type="ECO:0000259" key="4">
    <source>
        <dbReference type="PROSITE" id="PS51786"/>
    </source>
</evidence>
<keyword evidence="2 5" id="KW-0378">Hydrolase</keyword>
<feature type="active site" evidence="2">
    <location>
        <position position="662"/>
    </location>
</feature>
<dbReference type="KEGG" id="hhw:NCTC503_00823"/>
<feature type="domain" description="Lon proteolytic" evidence="4">
    <location>
        <begin position="572"/>
        <end position="767"/>
    </location>
</feature>
<dbReference type="GO" id="GO:0004252">
    <property type="term" value="F:serine-type endopeptidase activity"/>
    <property type="evidence" value="ECO:0007669"/>
    <property type="project" value="UniProtKB-UniRule"/>
</dbReference>
<dbReference type="SUPFAM" id="SSF54211">
    <property type="entry name" value="Ribosomal protein S5 domain 2-like"/>
    <property type="match status" value="1"/>
</dbReference>
<comment type="catalytic activity">
    <reaction evidence="2">
        <text>Hydrolysis of proteins in presence of ATP.</text>
        <dbReference type="EC" id="3.4.21.53"/>
    </reaction>
</comment>
<dbReference type="GO" id="GO:0004176">
    <property type="term" value="F:ATP-dependent peptidase activity"/>
    <property type="evidence" value="ECO:0007669"/>
    <property type="project" value="UniProtKB-UniRule"/>
</dbReference>
<evidence type="ECO:0000313" key="5">
    <source>
        <dbReference type="EMBL" id="VTQ85789.1"/>
    </source>
</evidence>
<dbReference type="InterPro" id="IPR046843">
    <property type="entry name" value="LonB_AAA-LID"/>
</dbReference>
<protein>
    <recommendedName>
        <fullName evidence="2">endopeptidase La</fullName>
        <ecNumber evidence="2">3.4.21.53</ecNumber>
    </recommendedName>
</protein>
<dbReference type="Gene3D" id="1.10.8.60">
    <property type="match status" value="1"/>
</dbReference>
<keyword evidence="6" id="KW-1185">Reference proteome</keyword>
<dbReference type="Pfam" id="PF05362">
    <property type="entry name" value="Lon_C"/>
    <property type="match status" value="1"/>
</dbReference>
<keyword evidence="2" id="KW-0720">Serine protease</keyword>
<dbReference type="SUPFAM" id="SSF52540">
    <property type="entry name" value="P-loop containing nucleoside triphosphate hydrolases"/>
    <property type="match status" value="1"/>
</dbReference>
<keyword evidence="1 2" id="KW-0645">Protease</keyword>
<evidence type="ECO:0000256" key="1">
    <source>
        <dbReference type="ARBA" id="ARBA00022670"/>
    </source>
</evidence>
<reference evidence="5 6" key="1">
    <citation type="submission" date="2019-05" db="EMBL/GenBank/DDBJ databases">
        <authorList>
            <consortium name="Pathogen Informatics"/>
        </authorList>
    </citation>
    <scope>NUCLEOTIDE SEQUENCE [LARGE SCALE GENOMIC DNA]</scope>
    <source>
        <strain evidence="5 6">NCTC503</strain>
    </source>
</reference>
<gene>
    <name evidence="5" type="primary">lon_1</name>
    <name evidence="5" type="ORF">NCTC503_00823</name>
</gene>
<dbReference type="PRINTS" id="PR00830">
    <property type="entry name" value="ENDOLAPTASE"/>
</dbReference>
<dbReference type="AlphaFoldDB" id="A0A4U9R3Z8"/>
<name>A0A4U9R3Z8_HATHI</name>
<dbReference type="OrthoDB" id="9758568at2"/>
<dbReference type="RefSeq" id="WP_138209542.1">
    <property type="nucleotide sequence ID" value="NZ_CBCRUQ010000001.1"/>
</dbReference>
<evidence type="ECO:0000313" key="6">
    <source>
        <dbReference type="Proteomes" id="UP000308489"/>
    </source>
</evidence>
<dbReference type="GO" id="GO:0030163">
    <property type="term" value="P:protein catabolic process"/>
    <property type="evidence" value="ECO:0007669"/>
    <property type="project" value="InterPro"/>
</dbReference>
<dbReference type="InterPro" id="IPR008269">
    <property type="entry name" value="Lon_proteolytic"/>
</dbReference>
<proteinExistence type="inferred from homology"/>
<keyword evidence="3" id="KW-0175">Coiled coil</keyword>